<reference evidence="1" key="1">
    <citation type="submission" date="2014-12" db="EMBL/GenBank/DDBJ databases">
        <title>Insight into the proteome of Arion vulgaris.</title>
        <authorList>
            <person name="Aradska J."/>
            <person name="Bulat T."/>
            <person name="Smidak R."/>
            <person name="Sarate P."/>
            <person name="Gangsoo J."/>
            <person name="Sialana F."/>
            <person name="Bilban M."/>
            <person name="Lubec G."/>
        </authorList>
    </citation>
    <scope>NUCLEOTIDE SEQUENCE</scope>
    <source>
        <tissue evidence="1">Skin</tissue>
    </source>
</reference>
<name>A0A0B7BVR6_9EUPU</name>
<sequence>MNRNISAGSIHNIFDTLVLKLTSEEIHNFHRKVHMVEVLLGKDHHHLLAGR</sequence>
<evidence type="ECO:0000313" key="1">
    <source>
        <dbReference type="EMBL" id="CEK97002.1"/>
    </source>
</evidence>
<dbReference type="EMBL" id="HACG01050137">
    <property type="protein sequence ID" value="CEK97002.1"/>
    <property type="molecule type" value="Transcribed_RNA"/>
</dbReference>
<gene>
    <name evidence="1" type="primary">ORF214337</name>
</gene>
<dbReference type="AlphaFoldDB" id="A0A0B7BVR6"/>
<protein>
    <submittedName>
        <fullName evidence="1">Uncharacterized protein</fullName>
    </submittedName>
</protein>
<accession>A0A0B7BVR6</accession>
<organism evidence="1">
    <name type="scientific">Arion vulgaris</name>
    <dbReference type="NCBI Taxonomy" id="1028688"/>
    <lineage>
        <taxon>Eukaryota</taxon>
        <taxon>Metazoa</taxon>
        <taxon>Spiralia</taxon>
        <taxon>Lophotrochozoa</taxon>
        <taxon>Mollusca</taxon>
        <taxon>Gastropoda</taxon>
        <taxon>Heterobranchia</taxon>
        <taxon>Euthyneura</taxon>
        <taxon>Panpulmonata</taxon>
        <taxon>Eupulmonata</taxon>
        <taxon>Stylommatophora</taxon>
        <taxon>Helicina</taxon>
        <taxon>Arionoidea</taxon>
        <taxon>Arionidae</taxon>
        <taxon>Arion</taxon>
    </lineage>
</organism>
<proteinExistence type="predicted"/>